<name>A0AA86PDQ2_9EUKA</name>
<feature type="transmembrane region" description="Helical" evidence="1">
    <location>
        <begin position="103"/>
        <end position="126"/>
    </location>
</feature>
<keyword evidence="1" id="KW-0812">Transmembrane</keyword>
<protein>
    <submittedName>
        <fullName evidence="3">Hypothetical_protein</fullName>
    </submittedName>
</protein>
<evidence type="ECO:0000256" key="1">
    <source>
        <dbReference type="SAM" id="Phobius"/>
    </source>
</evidence>
<dbReference type="Proteomes" id="UP001642409">
    <property type="component" value="Unassembled WGS sequence"/>
</dbReference>
<dbReference type="EMBL" id="CATOUU010000639">
    <property type="protein sequence ID" value="CAI9936682.1"/>
    <property type="molecule type" value="Genomic_DNA"/>
</dbReference>
<organism evidence="2">
    <name type="scientific">Hexamita inflata</name>
    <dbReference type="NCBI Taxonomy" id="28002"/>
    <lineage>
        <taxon>Eukaryota</taxon>
        <taxon>Metamonada</taxon>
        <taxon>Diplomonadida</taxon>
        <taxon>Hexamitidae</taxon>
        <taxon>Hexamitinae</taxon>
        <taxon>Hexamita</taxon>
    </lineage>
</organism>
<keyword evidence="4" id="KW-1185">Reference proteome</keyword>
<sequence length="132" mass="15094">MHLFSSSAKSSPNESYTCIDYDMLMLVLLKDVLGRTYKLLYKSCELLITLGLVRLAKDKFVAFDPVILALTCTTGLHCIYFSIFDELFRFLGENIYGIQTYQTLIFICAAWNFLSMSLILTMYLTVQLSIIV</sequence>
<evidence type="ECO:0000313" key="2">
    <source>
        <dbReference type="EMBL" id="CAI9936682.1"/>
    </source>
</evidence>
<dbReference type="AlphaFoldDB" id="A0AA86PDQ2"/>
<proteinExistence type="predicted"/>
<dbReference type="EMBL" id="CAXDID020000406">
    <property type="protein sequence ID" value="CAL6088251.1"/>
    <property type="molecule type" value="Genomic_DNA"/>
</dbReference>
<gene>
    <name evidence="2" type="ORF">HINF_LOCUS24327</name>
    <name evidence="3" type="ORF">HINF_LOCUS64037</name>
</gene>
<keyword evidence="1" id="KW-1133">Transmembrane helix</keyword>
<reference evidence="2" key="1">
    <citation type="submission" date="2023-06" db="EMBL/GenBank/DDBJ databases">
        <authorList>
            <person name="Kurt Z."/>
        </authorList>
    </citation>
    <scope>NUCLEOTIDE SEQUENCE</scope>
</reference>
<accession>A0AA86PDQ2</accession>
<evidence type="ECO:0000313" key="4">
    <source>
        <dbReference type="Proteomes" id="UP001642409"/>
    </source>
</evidence>
<feature type="transmembrane region" description="Helical" evidence="1">
    <location>
        <begin position="60"/>
        <end position="83"/>
    </location>
</feature>
<reference evidence="3 4" key="2">
    <citation type="submission" date="2024-07" db="EMBL/GenBank/DDBJ databases">
        <authorList>
            <person name="Akdeniz Z."/>
        </authorList>
    </citation>
    <scope>NUCLEOTIDE SEQUENCE [LARGE SCALE GENOMIC DNA]</scope>
</reference>
<comment type="caution">
    <text evidence="2">The sequence shown here is derived from an EMBL/GenBank/DDBJ whole genome shotgun (WGS) entry which is preliminary data.</text>
</comment>
<keyword evidence="1" id="KW-0472">Membrane</keyword>
<evidence type="ECO:0000313" key="3">
    <source>
        <dbReference type="EMBL" id="CAL6088251.1"/>
    </source>
</evidence>